<feature type="transmembrane region" description="Helical" evidence="2">
    <location>
        <begin position="107"/>
        <end position="129"/>
    </location>
</feature>
<feature type="transmembrane region" description="Helical" evidence="2">
    <location>
        <begin position="136"/>
        <end position="154"/>
    </location>
</feature>
<evidence type="ECO:0000256" key="2">
    <source>
        <dbReference type="SAM" id="Phobius"/>
    </source>
</evidence>
<dbReference type="AlphaFoldDB" id="A0AA41Q609"/>
<sequence length="192" mass="19429">MYGSDDPRRNPSSPYARPDLPQPTTRQPAAPPGTQPGPYAPQQPQPQSPPPPRSKVDAGRLWMGGAMAAVVAALTAVVAVLLVRGVLDVAVFAPEGEGAFGDASTGALAIGAAGAALAATLLMHILLLAAPQPGRFFTWIVGLATAVMVLLPFTTDAELSAKIGSAAVYLAIGIAIGSLVSASGRSALRTAR</sequence>
<dbReference type="EMBL" id="JAKFHA010000031">
    <property type="protein sequence ID" value="MCF2532218.1"/>
    <property type="molecule type" value="Genomic_DNA"/>
</dbReference>
<feature type="transmembrane region" description="Helical" evidence="2">
    <location>
        <begin position="166"/>
        <end position="188"/>
    </location>
</feature>
<dbReference type="Pfam" id="PF19545">
    <property type="entry name" value="DUF6069"/>
    <property type="match status" value="1"/>
</dbReference>
<keyword evidence="2" id="KW-0472">Membrane</keyword>
<protein>
    <submittedName>
        <fullName evidence="3">DUF6069 family protein</fullName>
    </submittedName>
</protein>
<keyword evidence="2" id="KW-1133">Transmembrane helix</keyword>
<name>A0AA41Q609_9ACTN</name>
<feature type="region of interest" description="Disordered" evidence="1">
    <location>
        <begin position="1"/>
        <end position="58"/>
    </location>
</feature>
<keyword evidence="4" id="KW-1185">Reference proteome</keyword>
<feature type="transmembrane region" description="Helical" evidence="2">
    <location>
        <begin position="61"/>
        <end position="87"/>
    </location>
</feature>
<comment type="caution">
    <text evidence="3">The sequence shown here is derived from an EMBL/GenBank/DDBJ whole genome shotgun (WGS) entry which is preliminary data.</text>
</comment>
<reference evidence="3" key="1">
    <citation type="submission" date="2022-01" db="EMBL/GenBank/DDBJ databases">
        <title>Genome-Based Taxonomic Classification of the Phylum Actinobacteria.</title>
        <authorList>
            <person name="Gao Y."/>
        </authorList>
    </citation>
    <scope>NUCLEOTIDE SEQUENCE</scope>
    <source>
        <strain evidence="3">KLBMP 8922</strain>
    </source>
</reference>
<accession>A0AA41Q609</accession>
<keyword evidence="2" id="KW-0812">Transmembrane</keyword>
<gene>
    <name evidence="3" type="ORF">LZ495_34065</name>
</gene>
<evidence type="ECO:0000313" key="3">
    <source>
        <dbReference type="EMBL" id="MCF2532218.1"/>
    </source>
</evidence>
<dbReference type="InterPro" id="IPR045713">
    <property type="entry name" value="DUF6069"/>
</dbReference>
<evidence type="ECO:0000313" key="4">
    <source>
        <dbReference type="Proteomes" id="UP001165378"/>
    </source>
</evidence>
<evidence type="ECO:0000256" key="1">
    <source>
        <dbReference type="SAM" id="MobiDB-lite"/>
    </source>
</evidence>
<feature type="compositionally biased region" description="Pro residues" evidence="1">
    <location>
        <begin position="29"/>
        <end position="53"/>
    </location>
</feature>
<proteinExistence type="predicted"/>
<organism evidence="3 4">
    <name type="scientific">Yinghuangia soli</name>
    <dbReference type="NCBI Taxonomy" id="2908204"/>
    <lineage>
        <taxon>Bacteria</taxon>
        <taxon>Bacillati</taxon>
        <taxon>Actinomycetota</taxon>
        <taxon>Actinomycetes</taxon>
        <taxon>Kitasatosporales</taxon>
        <taxon>Streptomycetaceae</taxon>
        <taxon>Yinghuangia</taxon>
    </lineage>
</organism>
<dbReference type="RefSeq" id="WP_235056995.1">
    <property type="nucleotide sequence ID" value="NZ_JAKFHA010000031.1"/>
</dbReference>
<dbReference type="Proteomes" id="UP001165378">
    <property type="component" value="Unassembled WGS sequence"/>
</dbReference>